<dbReference type="EMBL" id="PJND01000007">
    <property type="protein sequence ID" value="PKW29773.1"/>
    <property type="molecule type" value="Genomic_DNA"/>
</dbReference>
<dbReference type="GO" id="GO:0016747">
    <property type="term" value="F:acyltransferase activity, transferring groups other than amino-acyl groups"/>
    <property type="evidence" value="ECO:0007669"/>
    <property type="project" value="InterPro"/>
</dbReference>
<evidence type="ECO:0000313" key="5">
    <source>
        <dbReference type="EMBL" id="RLJ34726.1"/>
    </source>
</evidence>
<proteinExistence type="predicted"/>
<dbReference type="EMBL" id="RCCB01000010">
    <property type="protein sequence ID" value="RLJ34726.1"/>
    <property type="molecule type" value="Genomic_DNA"/>
</dbReference>
<dbReference type="InterPro" id="IPR000182">
    <property type="entry name" value="GNAT_dom"/>
</dbReference>
<evidence type="ECO:0000313" key="6">
    <source>
        <dbReference type="Proteomes" id="UP000233767"/>
    </source>
</evidence>
<keyword evidence="1 5" id="KW-0808">Transferase</keyword>
<dbReference type="AlphaFoldDB" id="A0A497V5J9"/>
<gene>
    <name evidence="4" type="ORF">B0G92_1418</name>
    <name evidence="5" type="ORF">CLV50_0086</name>
</gene>
<protein>
    <submittedName>
        <fullName evidence="4 5">Acetyltransferase</fullName>
    </submittedName>
</protein>
<dbReference type="RefSeq" id="WP_101471568.1">
    <property type="nucleotide sequence ID" value="NZ_PJND01000007.1"/>
</dbReference>
<dbReference type="SUPFAM" id="SSF55729">
    <property type="entry name" value="Acyl-CoA N-acyltransferases (Nat)"/>
    <property type="match status" value="1"/>
</dbReference>
<evidence type="ECO:0000259" key="3">
    <source>
        <dbReference type="PROSITE" id="PS51186"/>
    </source>
</evidence>
<accession>A0A497V5J9</accession>
<dbReference type="InterPro" id="IPR016181">
    <property type="entry name" value="Acyl_CoA_acyltransferase"/>
</dbReference>
<dbReference type="PANTHER" id="PTHR43800:SF1">
    <property type="entry name" value="PEPTIDYL-LYSINE N-ACETYLTRANSFERASE YJAB"/>
    <property type="match status" value="1"/>
</dbReference>
<reference evidence="5 7" key="2">
    <citation type="submission" date="2018-10" db="EMBL/GenBank/DDBJ databases">
        <title>Genomic Encyclopedia of Archaeal and Bacterial Type Strains, Phase II (KMG-II): from individual species to whole genera.</title>
        <authorList>
            <person name="Goeker M."/>
        </authorList>
    </citation>
    <scope>NUCLEOTIDE SEQUENCE [LARGE SCALE GENOMIC DNA]</scope>
    <source>
        <strain evidence="5 7">DSM 21886</strain>
    </source>
</reference>
<dbReference type="Proteomes" id="UP000233767">
    <property type="component" value="Unassembled WGS sequence"/>
</dbReference>
<reference evidence="4 6" key="1">
    <citation type="submission" date="2017-12" db="EMBL/GenBank/DDBJ databases">
        <title>Genomic Encyclopedia of Type Strains, Phase III (KMG-III): the genomes of soil and plant-associated and newly described type strains.</title>
        <authorList>
            <person name="Whitman W."/>
        </authorList>
    </citation>
    <scope>NUCLEOTIDE SEQUENCE [LARGE SCALE GENOMIC DNA]</scope>
    <source>
        <strain evidence="4 6">IP-10</strain>
    </source>
</reference>
<organism evidence="5 7">
    <name type="scientific">Flavobacterium lindanitolerans</name>
    <dbReference type="NCBI Taxonomy" id="428988"/>
    <lineage>
        <taxon>Bacteria</taxon>
        <taxon>Pseudomonadati</taxon>
        <taxon>Bacteroidota</taxon>
        <taxon>Flavobacteriia</taxon>
        <taxon>Flavobacteriales</taxon>
        <taxon>Flavobacteriaceae</taxon>
        <taxon>Flavobacterium</taxon>
    </lineage>
</organism>
<evidence type="ECO:0000313" key="7">
    <source>
        <dbReference type="Proteomes" id="UP000275027"/>
    </source>
</evidence>
<dbReference type="Pfam" id="PF13673">
    <property type="entry name" value="Acetyltransf_10"/>
    <property type="match status" value="1"/>
</dbReference>
<dbReference type="CDD" id="cd04301">
    <property type="entry name" value="NAT_SF"/>
    <property type="match status" value="1"/>
</dbReference>
<dbReference type="PROSITE" id="PS51186">
    <property type="entry name" value="GNAT"/>
    <property type="match status" value="1"/>
</dbReference>
<comment type="caution">
    <text evidence="5">The sequence shown here is derived from an EMBL/GenBank/DDBJ whole genome shotgun (WGS) entry which is preliminary data.</text>
</comment>
<sequence>MPLSNYTLENVTEPEYGKILSVWESSVKATHDFLKEEDFEFYKNLVPQYFSAVTLIGLKDENGQILGFMGTADGNLEMLFVCAEARGQGIGKILLTHALENLSITKVDVNQDNEQAVGFYEKFGFHTVASSEVDGCGKPYPILHMMLAKDKR</sequence>
<evidence type="ECO:0000256" key="1">
    <source>
        <dbReference type="ARBA" id="ARBA00022679"/>
    </source>
</evidence>
<dbReference type="Gene3D" id="3.40.630.30">
    <property type="match status" value="1"/>
</dbReference>
<dbReference type="Proteomes" id="UP000275027">
    <property type="component" value="Unassembled WGS sequence"/>
</dbReference>
<keyword evidence="2" id="KW-0012">Acyltransferase</keyword>
<evidence type="ECO:0000313" key="4">
    <source>
        <dbReference type="EMBL" id="PKW29773.1"/>
    </source>
</evidence>
<dbReference type="PANTHER" id="PTHR43800">
    <property type="entry name" value="PEPTIDYL-LYSINE N-ACETYLTRANSFERASE YJAB"/>
    <property type="match status" value="1"/>
</dbReference>
<name>A0A497V5J9_9FLAO</name>
<feature type="domain" description="N-acetyltransferase" evidence="3">
    <location>
        <begin position="6"/>
        <end position="152"/>
    </location>
</feature>
<evidence type="ECO:0000256" key="2">
    <source>
        <dbReference type="ARBA" id="ARBA00023315"/>
    </source>
</evidence>
<keyword evidence="6" id="KW-1185">Reference proteome</keyword>